<dbReference type="SUPFAM" id="SSF51126">
    <property type="entry name" value="Pectin lyase-like"/>
    <property type="match status" value="2"/>
</dbReference>
<sequence>MRNRTAAAPLAALSLGLLLSACGGGGEPLVGTPIPSTADSGAGSLREVLAAAKDGDTLRFTTTGTVTLASPITVDKDVTVLAEGVTLDAGGQGRALEVASGAEVTLKGGTLMNGQGQPVEVVGSTGSGSQALSKATWGGVIHNRGNLILDGTTVADGKAMNGGGIYNDAGASLTLRSVVMKGNEAFTPSPDLENESTGSGGAIANQGTLTIESGTFQNNTAYYTGGVLRHSDDTATLTIKGGLFENNTCTFPEAADGNNGCLGGVALLAAAADIQGGTFRNNTATLAGGALYVSATTKPTVTLSGGTFEGNKASGPVNSGGGAVLNAGNLTISGGTFTGNSALYGGALNNNFGGALKITGGSFTGNTAQRLGGVLLAARRGTSFEMTGGSMSGNTAGQNGGAINLDGTGSMTGGVIENNAAQDSGGGLMLYAQAGQKTTVTLGGTLILRGNTAKNGGGVNTGSADPDGTTVNIQAGHIENNAASQAGGGLFVGKRVLVNLSGGTVNGNQAVVTGGGVAMSGTLNMTGGTISGNSVAALLKSEGGGGVRMYTNAVMTASGGSINDNISSFGGGVLVGGAFNNEPAAQFTLAGATVSGNRTVITGGGFFNDGKLTIQSGTVTGNTTGQQGGGGVRNTANATYAQTGGSVTGNTPDDVSNE</sequence>
<evidence type="ECO:0000313" key="3">
    <source>
        <dbReference type="Proteomes" id="UP000020492"/>
    </source>
</evidence>
<dbReference type="InterPro" id="IPR011050">
    <property type="entry name" value="Pectin_lyase_fold/virulence"/>
</dbReference>
<organism evidence="2 3">
    <name type="scientific">Deinococcus phoenicis</name>
    <dbReference type="NCBI Taxonomy" id="1476583"/>
    <lineage>
        <taxon>Bacteria</taxon>
        <taxon>Thermotogati</taxon>
        <taxon>Deinococcota</taxon>
        <taxon>Deinococci</taxon>
        <taxon>Deinococcales</taxon>
        <taxon>Deinococcaceae</taxon>
        <taxon>Deinococcus</taxon>
    </lineage>
</organism>
<dbReference type="RefSeq" id="WP_034353697.1">
    <property type="nucleotide sequence ID" value="NZ_JHAC01000010.1"/>
</dbReference>
<dbReference type="PROSITE" id="PS51257">
    <property type="entry name" value="PROKAR_LIPOPROTEIN"/>
    <property type="match status" value="1"/>
</dbReference>
<dbReference type="InterPro" id="IPR006626">
    <property type="entry name" value="PbH1"/>
</dbReference>
<dbReference type="STRING" id="1476583.DEIPH_ctg010orf0011"/>
<proteinExistence type="predicted"/>
<feature type="chain" id="PRO_5001485696" description="Polymorphic outer membrane protein" evidence="1">
    <location>
        <begin position="24"/>
        <end position="658"/>
    </location>
</feature>
<keyword evidence="1" id="KW-0732">Signal</keyword>
<gene>
    <name evidence="2" type="ORF">DEIPH_ctg010orf0011</name>
</gene>
<evidence type="ECO:0008006" key="4">
    <source>
        <dbReference type="Google" id="ProtNLM"/>
    </source>
</evidence>
<dbReference type="EMBL" id="JHAC01000010">
    <property type="protein sequence ID" value="EYB69248.1"/>
    <property type="molecule type" value="Genomic_DNA"/>
</dbReference>
<dbReference type="AlphaFoldDB" id="A0A016QT52"/>
<evidence type="ECO:0000256" key="1">
    <source>
        <dbReference type="SAM" id="SignalP"/>
    </source>
</evidence>
<protein>
    <recommendedName>
        <fullName evidence="4">Polymorphic outer membrane protein</fullName>
    </recommendedName>
</protein>
<dbReference type="PANTHER" id="PTHR11319">
    <property type="entry name" value="G PROTEIN-COUPLED RECEPTOR-RELATED"/>
    <property type="match status" value="1"/>
</dbReference>
<dbReference type="PANTHER" id="PTHR11319:SF35">
    <property type="entry name" value="OUTER MEMBRANE PROTEIN PMPC-RELATED"/>
    <property type="match status" value="1"/>
</dbReference>
<dbReference type="PATRIC" id="fig|1476583.3.peg.616"/>
<dbReference type="OrthoDB" id="62241at2"/>
<name>A0A016QT52_9DEIO</name>
<dbReference type="Proteomes" id="UP000020492">
    <property type="component" value="Unassembled WGS sequence"/>
</dbReference>
<feature type="signal peptide" evidence="1">
    <location>
        <begin position="1"/>
        <end position="23"/>
    </location>
</feature>
<evidence type="ECO:0000313" key="2">
    <source>
        <dbReference type="EMBL" id="EYB69248.1"/>
    </source>
</evidence>
<keyword evidence="3" id="KW-1185">Reference proteome</keyword>
<reference evidence="2 3" key="1">
    <citation type="submission" date="2014-03" db="EMBL/GenBank/DDBJ databases">
        <title>Draft genome sequence of Deinococcus phoenicis 1P10ME.</title>
        <authorList>
            <person name="Stepanov V.G."/>
            <person name="Vaishampayan P."/>
            <person name="Venkateswaran K."/>
            <person name="Fox G.E."/>
        </authorList>
    </citation>
    <scope>NUCLEOTIDE SEQUENCE [LARGE SCALE GENOMIC DNA]</scope>
    <source>
        <strain evidence="2 3">1P10ME</strain>
    </source>
</reference>
<dbReference type="eggNOG" id="COG3210">
    <property type="taxonomic scope" value="Bacteria"/>
</dbReference>
<accession>A0A016QT52</accession>
<dbReference type="SMART" id="SM00710">
    <property type="entry name" value="PbH1"/>
    <property type="match status" value="10"/>
</dbReference>
<comment type="caution">
    <text evidence="2">The sequence shown here is derived from an EMBL/GenBank/DDBJ whole genome shotgun (WGS) entry which is preliminary data.</text>
</comment>